<comment type="function">
    <text evidence="10">Catalyzes the ATP-dependent phosphorylation of 2-deoxy-D-ribose to 2-deoxy-D-ribose 5-phosphate (dRib-5P), allowing the use of deoxyribose as the sole carbon source.</text>
</comment>
<comment type="caution">
    <text evidence="12">The sequence shown here is derived from an EMBL/GenBank/DDBJ whole genome shotgun (WGS) entry which is preliminary data.</text>
</comment>
<evidence type="ECO:0000256" key="2">
    <source>
        <dbReference type="ARBA" id="ARBA00022679"/>
    </source>
</evidence>
<dbReference type="OrthoDB" id="9775849at2"/>
<keyword evidence="3 10" id="KW-0479">Metal-binding</keyword>
<dbReference type="GO" id="GO:0005829">
    <property type="term" value="C:cytosol"/>
    <property type="evidence" value="ECO:0007669"/>
    <property type="project" value="TreeGrafter"/>
</dbReference>
<dbReference type="PANTHER" id="PTHR10584:SF166">
    <property type="entry name" value="RIBOKINASE"/>
    <property type="match status" value="1"/>
</dbReference>
<feature type="binding site" evidence="10">
    <location>
        <begin position="232"/>
        <end position="237"/>
    </location>
    <ligand>
        <name>ATP</name>
        <dbReference type="ChEBI" id="CHEBI:30616"/>
    </ligand>
</feature>
<evidence type="ECO:0000256" key="1">
    <source>
        <dbReference type="ARBA" id="ARBA00005380"/>
    </source>
</evidence>
<dbReference type="GO" id="GO:0005524">
    <property type="term" value="F:ATP binding"/>
    <property type="evidence" value="ECO:0007669"/>
    <property type="project" value="UniProtKB-UniRule"/>
</dbReference>
<keyword evidence="4 10" id="KW-0547">Nucleotide-binding</keyword>
<feature type="binding site" evidence="10">
    <location>
        <position position="264"/>
    </location>
    <ligand>
        <name>K(+)</name>
        <dbReference type="ChEBI" id="CHEBI:29103"/>
    </ligand>
</feature>
<feature type="binding site" evidence="10">
    <location>
        <begin position="269"/>
        <end position="270"/>
    </location>
    <ligand>
        <name>ATP</name>
        <dbReference type="ChEBI" id="CHEBI:30616"/>
    </ligand>
</feature>
<feature type="site" description="Important for substrate specificity" evidence="10">
    <location>
        <position position="23"/>
    </location>
</feature>
<dbReference type="GO" id="GO:0019303">
    <property type="term" value="P:D-ribose catabolic process"/>
    <property type="evidence" value="ECO:0007669"/>
    <property type="project" value="UniProtKB-UniPathway"/>
</dbReference>
<keyword evidence="2 10" id="KW-0808">Transferase</keyword>
<evidence type="ECO:0000256" key="3">
    <source>
        <dbReference type="ARBA" id="ARBA00022723"/>
    </source>
</evidence>
<comment type="similarity">
    <text evidence="10">Belongs to the carbohydrate kinase PfkB family. Deoxyribokinase subfamily.</text>
</comment>
<evidence type="ECO:0000256" key="6">
    <source>
        <dbReference type="ARBA" id="ARBA00022840"/>
    </source>
</evidence>
<dbReference type="AlphaFoldDB" id="A0A366M8H9"/>
<feature type="binding site" evidence="10">
    <location>
        <position position="266"/>
    </location>
    <ligand>
        <name>K(+)</name>
        <dbReference type="ChEBI" id="CHEBI:29103"/>
    </ligand>
</feature>
<feature type="binding site" evidence="10">
    <location>
        <position position="196"/>
    </location>
    <ligand>
        <name>ATP</name>
        <dbReference type="ChEBI" id="CHEBI:30616"/>
    </ligand>
</feature>
<dbReference type="GO" id="GO:0004747">
    <property type="term" value="F:ribokinase activity"/>
    <property type="evidence" value="ECO:0007669"/>
    <property type="project" value="InterPro"/>
</dbReference>
<feature type="binding site" evidence="10">
    <location>
        <position position="305"/>
    </location>
    <ligand>
        <name>K(+)</name>
        <dbReference type="ChEBI" id="CHEBI:29103"/>
    </ligand>
</feature>
<keyword evidence="7 10" id="KW-0460">Magnesium</keyword>
<comment type="cofactor">
    <cofactor evidence="10">
        <name>Mg(2+)</name>
        <dbReference type="ChEBI" id="CHEBI:18420"/>
    </cofactor>
</comment>
<dbReference type="EMBL" id="QMEY01000001">
    <property type="protein sequence ID" value="RBQ21849.1"/>
    <property type="molecule type" value="Genomic_DNA"/>
</dbReference>
<dbReference type="PANTHER" id="PTHR10584">
    <property type="entry name" value="SUGAR KINASE"/>
    <property type="match status" value="1"/>
</dbReference>
<dbReference type="InterPro" id="IPR002139">
    <property type="entry name" value="Ribo/fructo_kinase"/>
</dbReference>
<dbReference type="PROSITE" id="PS00584">
    <property type="entry name" value="PFKB_KINASES_2"/>
    <property type="match status" value="1"/>
</dbReference>
<feature type="binding site" evidence="10">
    <location>
        <position position="294"/>
    </location>
    <ligand>
        <name>ATP</name>
        <dbReference type="ChEBI" id="CHEBI:30616"/>
    </ligand>
</feature>
<evidence type="ECO:0000313" key="12">
    <source>
        <dbReference type="EMBL" id="RBQ21849.1"/>
    </source>
</evidence>
<comment type="subunit">
    <text evidence="10">Homodimer.</text>
</comment>
<dbReference type="SUPFAM" id="SSF53613">
    <property type="entry name" value="Ribokinase-like"/>
    <property type="match status" value="1"/>
</dbReference>
<dbReference type="InterPro" id="IPR011877">
    <property type="entry name" value="Ribokinase"/>
</dbReference>
<evidence type="ECO:0000256" key="9">
    <source>
        <dbReference type="ARBA" id="ARBA00023277"/>
    </source>
</evidence>
<feature type="binding site" evidence="10">
    <location>
        <position position="300"/>
    </location>
    <ligand>
        <name>K(+)</name>
        <dbReference type="ChEBI" id="CHEBI:29103"/>
    </ligand>
</feature>
<keyword evidence="9 10" id="KW-0119">Carbohydrate metabolism</keyword>
<comment type="caution">
    <text evidence="10">Lacks conserved residue(s) required for the propagation of feature annotation.</text>
</comment>
<feature type="binding site" evidence="10">
    <location>
        <begin position="23"/>
        <end position="25"/>
    </location>
    <ligand>
        <name>substrate</name>
    </ligand>
</feature>
<dbReference type="GO" id="GO:0046872">
    <property type="term" value="F:metal ion binding"/>
    <property type="evidence" value="ECO:0007669"/>
    <property type="project" value="UniProtKB-KW"/>
</dbReference>
<evidence type="ECO:0000256" key="8">
    <source>
        <dbReference type="ARBA" id="ARBA00022958"/>
    </source>
</evidence>
<comment type="similarity">
    <text evidence="1">Belongs to the carbohydrate kinase pfkB family.</text>
</comment>
<name>A0A366M8H9_9ACTN</name>
<evidence type="ECO:0000256" key="10">
    <source>
        <dbReference type="HAMAP-Rule" id="MF_01987"/>
    </source>
</evidence>
<dbReference type="CDD" id="cd01174">
    <property type="entry name" value="ribokinase"/>
    <property type="match status" value="1"/>
</dbReference>
<evidence type="ECO:0000256" key="5">
    <source>
        <dbReference type="ARBA" id="ARBA00022777"/>
    </source>
</evidence>
<feature type="binding site" evidence="10">
    <location>
        <position position="303"/>
    </location>
    <ligand>
        <name>K(+)</name>
        <dbReference type="ChEBI" id="CHEBI:29103"/>
    </ligand>
</feature>
<comment type="subcellular location">
    <subcellularLocation>
        <location evidence="10">Cytoplasm</location>
    </subcellularLocation>
</comment>
<evidence type="ECO:0000313" key="13">
    <source>
        <dbReference type="Proteomes" id="UP000253303"/>
    </source>
</evidence>
<dbReference type="PRINTS" id="PR00990">
    <property type="entry name" value="RIBOKINASE"/>
</dbReference>
<dbReference type="HAMAP" id="MF_01987">
    <property type="entry name" value="Ribokinase"/>
    <property type="match status" value="1"/>
</dbReference>
<evidence type="ECO:0000256" key="4">
    <source>
        <dbReference type="ARBA" id="ARBA00022741"/>
    </source>
</evidence>
<comment type="catalytic activity">
    <reaction evidence="10">
        <text>2-deoxy-D-ribose + ATP = 2-deoxy-D-ribose 5-phosphate + ADP + H(+)</text>
        <dbReference type="Rhea" id="RHEA:30871"/>
        <dbReference type="ChEBI" id="CHEBI:15378"/>
        <dbReference type="ChEBI" id="CHEBI:30616"/>
        <dbReference type="ChEBI" id="CHEBI:62877"/>
        <dbReference type="ChEBI" id="CHEBI:90761"/>
        <dbReference type="ChEBI" id="CHEBI:456216"/>
        <dbReference type="EC" id="2.7.1.229"/>
    </reaction>
</comment>
<keyword evidence="5 10" id="KW-0418">Kinase</keyword>
<dbReference type="InterPro" id="IPR029056">
    <property type="entry name" value="Ribokinase-like"/>
</dbReference>
<gene>
    <name evidence="10" type="primary">deoK</name>
    <name evidence="12" type="ORF">DP939_04005</name>
</gene>
<dbReference type="InterPro" id="IPR002173">
    <property type="entry name" value="Carboh/pur_kinase_PfkB_CS"/>
</dbReference>
<dbReference type="RefSeq" id="WP_113978945.1">
    <property type="nucleotide sequence ID" value="NZ_QMEY01000001.1"/>
</dbReference>
<feature type="domain" description="Carbohydrate kinase PfkB" evidence="11">
    <location>
        <begin position="15"/>
        <end position="311"/>
    </location>
</feature>
<evidence type="ECO:0000256" key="7">
    <source>
        <dbReference type="ARBA" id="ARBA00022842"/>
    </source>
</evidence>
<sequence>MNAAATGNGAGRRFDVCVLGSFMKDLVASAPYRPRTGETLRGTGFAEFLGGKGVNQAVAAARAGATAAMIGRLGDDRYGQEFIDLLRDEGIDASCVVRDGELGTGVGLPVVEPGGANSIIIVPRANDAMRPSDIARAAPVIAASKVLAVQLELPVEVSFAALRTARENGVLTLLNPAPYTAIPTDIHPYVDILIPNQVEAEQLLGYPPDGEDARSAVGDLCDRFGCRGVVLTLGERGAIVARRDPGTGMLDITPVPASAVTAVDTVGAGDAFCGALAARLARGEDLVAAARFANAAAGIATTRPGAVAGMPYLPEIEAVPRPAQPA</sequence>
<dbReference type="EC" id="2.7.1.229" evidence="10"/>
<feature type="binding site" evidence="10">
    <location>
        <position position="270"/>
    </location>
    <ligand>
        <name>substrate</name>
    </ligand>
</feature>
<dbReference type="Proteomes" id="UP000253303">
    <property type="component" value="Unassembled WGS sequence"/>
</dbReference>
<accession>A0A366M8H9</accession>
<proteinExistence type="inferred from homology"/>
<keyword evidence="13" id="KW-1185">Reference proteome</keyword>
<organism evidence="12 13">
    <name type="scientific">Spongiactinospora rosea</name>
    <dbReference type="NCBI Taxonomy" id="2248750"/>
    <lineage>
        <taxon>Bacteria</taxon>
        <taxon>Bacillati</taxon>
        <taxon>Actinomycetota</taxon>
        <taxon>Actinomycetes</taxon>
        <taxon>Streptosporangiales</taxon>
        <taxon>Streptosporangiaceae</taxon>
        <taxon>Spongiactinospora</taxon>
    </lineage>
</organism>
<evidence type="ECO:0000259" key="11">
    <source>
        <dbReference type="Pfam" id="PF00294"/>
    </source>
</evidence>
<keyword evidence="8 10" id="KW-0630">Potassium</keyword>
<protein>
    <recommendedName>
        <fullName evidence="10">Deoxyribokinase</fullName>
        <shortName evidence="10">dRK</shortName>
        <ecNumber evidence="10">2.7.1.229</ecNumber>
    </recommendedName>
    <alternativeName>
        <fullName evidence="10">ATP:2-deoxy-D-ribose 5-phosphotransferase</fullName>
    </alternativeName>
</protein>
<dbReference type="Pfam" id="PF00294">
    <property type="entry name" value="PfkB"/>
    <property type="match status" value="1"/>
</dbReference>
<feature type="binding site" evidence="10">
    <location>
        <begin position="51"/>
        <end position="55"/>
    </location>
    <ligand>
        <name>substrate</name>
    </ligand>
</feature>
<dbReference type="Gene3D" id="3.40.1190.20">
    <property type="match status" value="1"/>
</dbReference>
<feature type="binding site" evidence="10">
    <location>
        <position position="152"/>
    </location>
    <ligand>
        <name>substrate</name>
    </ligand>
</feature>
<reference evidence="12 13" key="1">
    <citation type="submission" date="2018-06" db="EMBL/GenBank/DDBJ databases">
        <title>Sphaerisporangium craniellae sp. nov., isolated from a marine sponge in the South China Sea.</title>
        <authorList>
            <person name="Li L."/>
        </authorList>
    </citation>
    <scope>NUCLEOTIDE SEQUENCE [LARGE SCALE GENOMIC DNA]</scope>
    <source>
        <strain evidence="12 13">LHW63015</strain>
    </source>
</reference>
<feature type="active site" description="Proton acceptor" evidence="10">
    <location>
        <position position="270"/>
    </location>
</feature>
<keyword evidence="10" id="KW-0963">Cytoplasm</keyword>
<dbReference type="InterPro" id="IPR011611">
    <property type="entry name" value="PfkB_dom"/>
</dbReference>
<dbReference type="UniPathway" id="UPA00916">
    <property type="reaction ID" value="UER00889"/>
</dbReference>
<keyword evidence="6 10" id="KW-0067">ATP-binding</keyword>